<reference evidence="2 3" key="1">
    <citation type="submission" date="2023-05" db="EMBL/GenBank/DDBJ databases">
        <title>B98-5 Cell Line De Novo Hybrid Assembly: An Optical Mapping Approach.</title>
        <authorList>
            <person name="Kananen K."/>
            <person name="Auerbach J.A."/>
            <person name="Kautto E."/>
            <person name="Blachly J.S."/>
        </authorList>
    </citation>
    <scope>NUCLEOTIDE SEQUENCE [LARGE SCALE GENOMIC DNA]</scope>
    <source>
        <strain evidence="2">B95-8</strain>
        <tissue evidence="2">Cell line</tissue>
    </source>
</reference>
<organism evidence="2 3">
    <name type="scientific">Saguinus oedipus</name>
    <name type="common">Cotton-top tamarin</name>
    <name type="synonym">Oedipomidas oedipus</name>
    <dbReference type="NCBI Taxonomy" id="9490"/>
    <lineage>
        <taxon>Eukaryota</taxon>
        <taxon>Metazoa</taxon>
        <taxon>Chordata</taxon>
        <taxon>Craniata</taxon>
        <taxon>Vertebrata</taxon>
        <taxon>Euteleostomi</taxon>
        <taxon>Mammalia</taxon>
        <taxon>Eutheria</taxon>
        <taxon>Euarchontoglires</taxon>
        <taxon>Primates</taxon>
        <taxon>Haplorrhini</taxon>
        <taxon>Platyrrhini</taxon>
        <taxon>Cebidae</taxon>
        <taxon>Callitrichinae</taxon>
        <taxon>Saguinus</taxon>
    </lineage>
</organism>
<name>A0ABQ9V2M9_SAGOE</name>
<evidence type="ECO:0000313" key="2">
    <source>
        <dbReference type="EMBL" id="KAK2103254.1"/>
    </source>
</evidence>
<dbReference type="Proteomes" id="UP001266305">
    <property type="component" value="Unassembled WGS sequence"/>
</dbReference>
<comment type="caution">
    <text evidence="2">The sequence shown here is derived from an EMBL/GenBank/DDBJ whole genome shotgun (WGS) entry which is preliminary data.</text>
</comment>
<feature type="compositionally biased region" description="Basic and acidic residues" evidence="1">
    <location>
        <begin position="1"/>
        <end position="14"/>
    </location>
</feature>
<gene>
    <name evidence="2" type="ORF">P7K49_017110</name>
</gene>
<accession>A0ABQ9V2M9</accession>
<feature type="region of interest" description="Disordered" evidence="1">
    <location>
        <begin position="1"/>
        <end position="25"/>
    </location>
</feature>
<evidence type="ECO:0000313" key="3">
    <source>
        <dbReference type="Proteomes" id="UP001266305"/>
    </source>
</evidence>
<sequence length="163" mass="17972">MKHQRGEVPGKPWERATSARTPSFLRSSEESRTSCWFYNTARHCKLLHWQDGRAQHEASPLQPHCYAEDTSSRPSLLLADPERPESTGFTGTSSCLGCGRDSRHSNHSSLSANTVSSQQPARLMIVLFVKQDSRVQGEGAAFGQILALATLAVRIRNPIGVID</sequence>
<dbReference type="EMBL" id="JASSZA010000008">
    <property type="protein sequence ID" value="KAK2103254.1"/>
    <property type="molecule type" value="Genomic_DNA"/>
</dbReference>
<protein>
    <submittedName>
        <fullName evidence="2">Uncharacterized protein</fullName>
    </submittedName>
</protein>
<feature type="region of interest" description="Disordered" evidence="1">
    <location>
        <begin position="64"/>
        <end position="92"/>
    </location>
</feature>
<evidence type="ECO:0000256" key="1">
    <source>
        <dbReference type="SAM" id="MobiDB-lite"/>
    </source>
</evidence>
<keyword evidence="3" id="KW-1185">Reference proteome</keyword>
<proteinExistence type="predicted"/>